<evidence type="ECO:0000313" key="3">
    <source>
        <dbReference type="Proteomes" id="UP000030647"/>
    </source>
</evidence>
<name>U4TNH9_9LACO</name>
<dbReference type="InterPro" id="IPR025159">
    <property type="entry name" value="AbiEi_N"/>
</dbReference>
<dbReference type="Proteomes" id="UP000030647">
    <property type="component" value="Unassembled WGS sequence"/>
</dbReference>
<feature type="domain" description="AbiEi antitoxin N-terminal" evidence="1">
    <location>
        <begin position="8"/>
        <end position="50"/>
    </location>
</feature>
<dbReference type="eggNOG" id="COG5340">
    <property type="taxonomic scope" value="Bacteria"/>
</dbReference>
<gene>
    <name evidence="2" type="ORF">L248_1850</name>
</gene>
<dbReference type="OrthoDB" id="9801429at2"/>
<evidence type="ECO:0000259" key="1">
    <source>
        <dbReference type="Pfam" id="PF13338"/>
    </source>
</evidence>
<dbReference type="HOGENOM" id="CLU_089333_1_2_9"/>
<evidence type="ECO:0000313" key="2">
    <source>
        <dbReference type="EMBL" id="ERL65774.1"/>
    </source>
</evidence>
<accession>U4TNH9</accession>
<organism evidence="2 3">
    <name type="scientific">Schleiferilactobacillus shenzhenensis LY-73</name>
    <dbReference type="NCBI Taxonomy" id="1231336"/>
    <lineage>
        <taxon>Bacteria</taxon>
        <taxon>Bacillati</taxon>
        <taxon>Bacillota</taxon>
        <taxon>Bacilli</taxon>
        <taxon>Lactobacillales</taxon>
        <taxon>Lactobacillaceae</taxon>
        <taxon>Schleiferilactobacillus</taxon>
    </lineage>
</organism>
<protein>
    <recommendedName>
        <fullName evidence="1">AbiEi antitoxin N-terminal domain-containing protein</fullName>
    </recommendedName>
</protein>
<dbReference type="RefSeq" id="WP_022528717.1">
    <property type="nucleotide sequence ID" value="NZ_KI271584.1"/>
</dbReference>
<dbReference type="Pfam" id="PF13338">
    <property type="entry name" value="AbiEi_4"/>
    <property type="match status" value="1"/>
</dbReference>
<dbReference type="STRING" id="1231336.L248_1850"/>
<dbReference type="EMBL" id="KI271584">
    <property type="protein sequence ID" value="ERL65774.1"/>
    <property type="molecule type" value="Genomic_DNA"/>
</dbReference>
<proteinExistence type="predicted"/>
<keyword evidence="3" id="KW-1185">Reference proteome</keyword>
<reference evidence="3" key="1">
    <citation type="journal article" date="2013" name="Genome Announc.">
        <title>Whole-Genome Sequencing of Lactobacillus shenzhenensis Strain LY-73T.</title>
        <authorList>
            <person name="Lin Z."/>
            <person name="Liu Z."/>
            <person name="Yang R."/>
            <person name="Zou Y."/>
            <person name="Wan D."/>
            <person name="Chen J."/>
            <person name="Guo M."/>
            <person name="Zhao J."/>
            <person name="Fang C."/>
            <person name="Yang R."/>
            <person name="Liu F."/>
        </authorList>
    </citation>
    <scope>NUCLEOTIDE SEQUENCE [LARGE SCALE GENOMIC DNA]</scope>
    <source>
        <strain evidence="3">LY-73</strain>
    </source>
</reference>
<sequence length="197" mass="22429">MDDSAKVKQYLEQNHGSITRKQALAIGINTMTLSRMAAAGKLERADRGIYIDPDFLPDDFLLAQHRFSQGIFARDTALYLHGLTDRTPLLLDMNFPQSYHPAGLKESAIVPSFQAVHLYSLGITEVLTPGSHLVKTYDIERTLCDIIRKPNESENEVIVQAMNEYARRPNKDITRLFEYARALRVTEKMRGYMQVLL</sequence>
<dbReference type="AlphaFoldDB" id="U4TNH9"/>